<dbReference type="EMBL" id="JACCEM010000013">
    <property type="protein sequence ID" value="NYT51555.1"/>
    <property type="molecule type" value="Genomic_DNA"/>
</dbReference>
<comment type="similarity">
    <text evidence="1">Belongs to the 4-hydroxybenzoyl-CoA thioesterase family.</text>
</comment>
<dbReference type="Pfam" id="PF13279">
    <property type="entry name" value="4HBT_2"/>
    <property type="match status" value="1"/>
</dbReference>
<accession>A0A853FZK9</accession>
<dbReference type="SUPFAM" id="SSF54637">
    <property type="entry name" value="Thioesterase/thiol ester dehydrase-isomerase"/>
    <property type="match status" value="1"/>
</dbReference>
<name>A0A853FZK9_9BURK</name>
<evidence type="ECO:0000313" key="3">
    <source>
        <dbReference type="EMBL" id="NYT51555.1"/>
    </source>
</evidence>
<dbReference type="AlphaFoldDB" id="A0A853FZK9"/>
<dbReference type="InterPro" id="IPR050563">
    <property type="entry name" value="4-hydroxybenzoyl-CoA_TE"/>
</dbReference>
<proteinExistence type="inferred from homology"/>
<dbReference type="RefSeq" id="WP_180158238.1">
    <property type="nucleotide sequence ID" value="NZ_JACCEM010000013.1"/>
</dbReference>
<dbReference type="InterPro" id="IPR029069">
    <property type="entry name" value="HotDog_dom_sf"/>
</dbReference>
<evidence type="ECO:0000313" key="4">
    <source>
        <dbReference type="Proteomes" id="UP000559809"/>
    </source>
</evidence>
<dbReference type="Gene3D" id="3.10.129.10">
    <property type="entry name" value="Hotdog Thioesterase"/>
    <property type="match status" value="1"/>
</dbReference>
<dbReference type="Proteomes" id="UP000559809">
    <property type="component" value="Unassembled WGS sequence"/>
</dbReference>
<organism evidence="3 4">
    <name type="scientific">Parapusillimonas granuli</name>
    <dbReference type="NCBI Taxonomy" id="380911"/>
    <lineage>
        <taxon>Bacteria</taxon>
        <taxon>Pseudomonadati</taxon>
        <taxon>Pseudomonadota</taxon>
        <taxon>Betaproteobacteria</taxon>
        <taxon>Burkholderiales</taxon>
        <taxon>Alcaligenaceae</taxon>
        <taxon>Parapusillimonas</taxon>
    </lineage>
</organism>
<dbReference type="PANTHER" id="PTHR31793">
    <property type="entry name" value="4-HYDROXYBENZOYL-COA THIOESTERASE FAMILY MEMBER"/>
    <property type="match status" value="1"/>
</dbReference>
<protein>
    <submittedName>
        <fullName evidence="3">Acyl-CoA thioesterase</fullName>
    </submittedName>
</protein>
<evidence type="ECO:0000256" key="2">
    <source>
        <dbReference type="ARBA" id="ARBA00022801"/>
    </source>
</evidence>
<evidence type="ECO:0000256" key="1">
    <source>
        <dbReference type="ARBA" id="ARBA00005953"/>
    </source>
</evidence>
<dbReference type="GO" id="GO:0047617">
    <property type="term" value="F:fatty acyl-CoA hydrolase activity"/>
    <property type="evidence" value="ECO:0007669"/>
    <property type="project" value="TreeGrafter"/>
</dbReference>
<reference evidence="3 4" key="1">
    <citation type="submission" date="2020-07" db="EMBL/GenBank/DDBJ databases">
        <title>Taxonomic revisions and descriptions of new bacterial species based on genomic comparisons in the high-G+C-content subgroup of the family Alcaligenaceae.</title>
        <authorList>
            <person name="Szabo A."/>
            <person name="Felfoldi T."/>
        </authorList>
    </citation>
    <scope>NUCLEOTIDE SEQUENCE [LARGE SCALE GENOMIC DNA]</scope>
    <source>
        <strain evidence="3 4">LMG 24012</strain>
    </source>
</reference>
<dbReference type="CDD" id="cd00586">
    <property type="entry name" value="4HBT"/>
    <property type="match status" value="1"/>
</dbReference>
<keyword evidence="4" id="KW-1185">Reference proteome</keyword>
<comment type="caution">
    <text evidence="3">The sequence shown here is derived from an EMBL/GenBank/DDBJ whole genome shotgun (WGS) entry which is preliminary data.</text>
</comment>
<keyword evidence="2" id="KW-0378">Hydrolase</keyword>
<dbReference type="PANTHER" id="PTHR31793:SF27">
    <property type="entry name" value="NOVEL THIOESTERASE SUPERFAMILY DOMAIN AND SAPOSIN A-TYPE DOMAIN CONTAINING PROTEIN (0610012H03RIK)"/>
    <property type="match status" value="1"/>
</dbReference>
<sequence length="149" mass="16454">MSIQAADRLPLPSVRWAEPCLIPVRWGDLDAMDHVNNTVYFRYFEEARVRLLAGAGVFGDAGRGAVLAQTSCDFLKPVQYPATVVIRQGLVRIGRSSLEAEVVLELDGEPGVAYARGRYVVVGSSRETGKSMPWTEAEIRRLEQIFQSG</sequence>
<gene>
    <name evidence="3" type="ORF">H0A72_19765</name>
</gene>